<evidence type="ECO:0008006" key="4">
    <source>
        <dbReference type="Google" id="ProtNLM"/>
    </source>
</evidence>
<keyword evidence="1" id="KW-0812">Transmembrane</keyword>
<keyword evidence="3" id="KW-1185">Reference proteome</keyword>
<name>A0A1L9RU38_ASPWE</name>
<sequence length="267" mass="31506">MVSGNPYVRNLLFRLPIELRFKIYEYLFIHDGSAIEIGRQSHTPMGNTSILRVCHAIYHEASIALYHSMSHRKLFFRTYGSFSADVLNRRPSPLQCCRNMSYQKWLEYPCVVRELSWKRSIHSVVFLIGALDFMMALKRRWAFSEFITTLRMGDHMRIYSLTVVAAQNWKMPGFDENDLVQALFSGAIMYLGKLTFRGFSNKERDRLCQLIHARNIPSLKIEREKKRIQGPGFSLWICKVFFFLFLYLVRFTVPIFFSHHGKFLQIH</sequence>
<dbReference type="STRING" id="1073089.A0A1L9RU38"/>
<dbReference type="RefSeq" id="XP_040692118.1">
    <property type="nucleotide sequence ID" value="XM_040833646.1"/>
</dbReference>
<evidence type="ECO:0000313" key="2">
    <source>
        <dbReference type="EMBL" id="OJJ38442.1"/>
    </source>
</evidence>
<protein>
    <recommendedName>
        <fullName evidence="4">F-box domain-containing protein</fullName>
    </recommendedName>
</protein>
<keyword evidence="1" id="KW-0472">Membrane</keyword>
<dbReference type="VEuPathDB" id="FungiDB:ASPWEDRAFT_323239"/>
<keyword evidence="1" id="KW-1133">Transmembrane helix</keyword>
<dbReference type="Proteomes" id="UP000184383">
    <property type="component" value="Unassembled WGS sequence"/>
</dbReference>
<dbReference type="EMBL" id="KV878210">
    <property type="protein sequence ID" value="OJJ38442.1"/>
    <property type="molecule type" value="Genomic_DNA"/>
</dbReference>
<evidence type="ECO:0000313" key="3">
    <source>
        <dbReference type="Proteomes" id="UP000184383"/>
    </source>
</evidence>
<accession>A0A1L9RU38</accession>
<reference evidence="3" key="1">
    <citation type="journal article" date="2017" name="Genome Biol.">
        <title>Comparative genomics reveals high biological diversity and specific adaptations in the industrially and medically important fungal genus Aspergillus.</title>
        <authorList>
            <person name="de Vries R.P."/>
            <person name="Riley R."/>
            <person name="Wiebenga A."/>
            <person name="Aguilar-Osorio G."/>
            <person name="Amillis S."/>
            <person name="Uchima C.A."/>
            <person name="Anderluh G."/>
            <person name="Asadollahi M."/>
            <person name="Askin M."/>
            <person name="Barry K."/>
            <person name="Battaglia E."/>
            <person name="Bayram O."/>
            <person name="Benocci T."/>
            <person name="Braus-Stromeyer S.A."/>
            <person name="Caldana C."/>
            <person name="Canovas D."/>
            <person name="Cerqueira G.C."/>
            <person name="Chen F."/>
            <person name="Chen W."/>
            <person name="Choi C."/>
            <person name="Clum A."/>
            <person name="Dos Santos R.A."/>
            <person name="Damasio A.R."/>
            <person name="Diallinas G."/>
            <person name="Emri T."/>
            <person name="Fekete E."/>
            <person name="Flipphi M."/>
            <person name="Freyberg S."/>
            <person name="Gallo A."/>
            <person name="Gournas C."/>
            <person name="Habgood R."/>
            <person name="Hainaut M."/>
            <person name="Harispe M.L."/>
            <person name="Henrissat B."/>
            <person name="Hilden K.S."/>
            <person name="Hope R."/>
            <person name="Hossain A."/>
            <person name="Karabika E."/>
            <person name="Karaffa L."/>
            <person name="Karanyi Z."/>
            <person name="Krasevec N."/>
            <person name="Kuo A."/>
            <person name="Kusch H."/>
            <person name="LaButti K."/>
            <person name="Lagendijk E.L."/>
            <person name="Lapidus A."/>
            <person name="Levasseur A."/>
            <person name="Lindquist E."/>
            <person name="Lipzen A."/>
            <person name="Logrieco A.F."/>
            <person name="MacCabe A."/>
            <person name="Maekelae M.R."/>
            <person name="Malavazi I."/>
            <person name="Melin P."/>
            <person name="Meyer V."/>
            <person name="Mielnichuk N."/>
            <person name="Miskei M."/>
            <person name="Molnar A.P."/>
            <person name="Mule G."/>
            <person name="Ngan C.Y."/>
            <person name="Orejas M."/>
            <person name="Orosz E."/>
            <person name="Ouedraogo J.P."/>
            <person name="Overkamp K.M."/>
            <person name="Park H.-S."/>
            <person name="Perrone G."/>
            <person name="Piumi F."/>
            <person name="Punt P.J."/>
            <person name="Ram A.F."/>
            <person name="Ramon A."/>
            <person name="Rauscher S."/>
            <person name="Record E."/>
            <person name="Riano-Pachon D.M."/>
            <person name="Robert V."/>
            <person name="Roehrig J."/>
            <person name="Ruller R."/>
            <person name="Salamov A."/>
            <person name="Salih N.S."/>
            <person name="Samson R.A."/>
            <person name="Sandor E."/>
            <person name="Sanguinetti M."/>
            <person name="Schuetze T."/>
            <person name="Sepcic K."/>
            <person name="Shelest E."/>
            <person name="Sherlock G."/>
            <person name="Sophianopoulou V."/>
            <person name="Squina F.M."/>
            <person name="Sun H."/>
            <person name="Susca A."/>
            <person name="Todd R.B."/>
            <person name="Tsang A."/>
            <person name="Unkles S.E."/>
            <person name="van de Wiele N."/>
            <person name="van Rossen-Uffink D."/>
            <person name="Oliveira J.V."/>
            <person name="Vesth T.C."/>
            <person name="Visser J."/>
            <person name="Yu J.-H."/>
            <person name="Zhou M."/>
            <person name="Andersen M.R."/>
            <person name="Archer D.B."/>
            <person name="Baker S.E."/>
            <person name="Benoit I."/>
            <person name="Brakhage A.A."/>
            <person name="Braus G.H."/>
            <person name="Fischer R."/>
            <person name="Frisvad J.C."/>
            <person name="Goldman G.H."/>
            <person name="Houbraken J."/>
            <person name="Oakley B."/>
            <person name="Pocsi I."/>
            <person name="Scazzocchio C."/>
            <person name="Seiboth B."/>
            <person name="vanKuyk P.A."/>
            <person name="Wortman J."/>
            <person name="Dyer P.S."/>
            <person name="Grigoriev I.V."/>
        </authorList>
    </citation>
    <scope>NUCLEOTIDE SEQUENCE [LARGE SCALE GENOMIC DNA]</scope>
    <source>
        <strain evidence="3">DTO 134E9</strain>
    </source>
</reference>
<dbReference type="GeneID" id="63749494"/>
<organism evidence="2 3">
    <name type="scientific">Aspergillus wentii DTO 134E9</name>
    <dbReference type="NCBI Taxonomy" id="1073089"/>
    <lineage>
        <taxon>Eukaryota</taxon>
        <taxon>Fungi</taxon>
        <taxon>Dikarya</taxon>
        <taxon>Ascomycota</taxon>
        <taxon>Pezizomycotina</taxon>
        <taxon>Eurotiomycetes</taxon>
        <taxon>Eurotiomycetidae</taxon>
        <taxon>Eurotiales</taxon>
        <taxon>Aspergillaceae</taxon>
        <taxon>Aspergillus</taxon>
        <taxon>Aspergillus subgen. Cremei</taxon>
    </lineage>
</organism>
<dbReference type="OrthoDB" id="4479239at2759"/>
<dbReference type="AlphaFoldDB" id="A0A1L9RU38"/>
<gene>
    <name evidence="2" type="ORF">ASPWEDRAFT_323239</name>
</gene>
<evidence type="ECO:0000256" key="1">
    <source>
        <dbReference type="SAM" id="Phobius"/>
    </source>
</evidence>
<feature type="transmembrane region" description="Helical" evidence="1">
    <location>
        <begin position="233"/>
        <end position="257"/>
    </location>
</feature>
<proteinExistence type="predicted"/>